<dbReference type="AlphaFoldDB" id="A0AAV1FZU6"/>
<accession>A0AAV1FZU6</accession>
<dbReference type="InterPro" id="IPR000477">
    <property type="entry name" value="RT_dom"/>
</dbReference>
<evidence type="ECO:0000313" key="3">
    <source>
        <dbReference type="Proteomes" id="UP001178508"/>
    </source>
</evidence>
<name>A0AAV1FZU6_XYRNO</name>
<keyword evidence="3" id="KW-1185">Reference proteome</keyword>
<dbReference type="SUPFAM" id="SSF56672">
    <property type="entry name" value="DNA/RNA polymerases"/>
    <property type="match status" value="1"/>
</dbReference>
<evidence type="ECO:0000313" key="2">
    <source>
        <dbReference type="EMBL" id="CAJ1066450.1"/>
    </source>
</evidence>
<dbReference type="EMBL" id="OY660873">
    <property type="protein sequence ID" value="CAJ1066450.1"/>
    <property type="molecule type" value="Genomic_DNA"/>
</dbReference>
<dbReference type="PROSITE" id="PS50878">
    <property type="entry name" value="RT_POL"/>
    <property type="match status" value="1"/>
</dbReference>
<sequence length="764" mass="86635">MPQFQVQDTPQTQVQQMPINSSLKKDAENISQFRPISLLNVEGKIFFSVIAQRMGEYLRRNEYINTSVQKAGISGFSGCSEHSSMIWHQIQTAKVERRDLHVVFLDLANAFGSVPHELLWSAFKFFHIPDSITALVKSYFQDVQFCFNTTDFTTSWQRLEMGIMAGCTISPLAFTMAMEVIIRASKWVVGGQRVGSGPRLPPLRAYMDDITTLTTTVPCTRRLLRKLEENISWARMKIKPSKSRSISIVKGVLSDLKFFIGDDPIPTVSEQPVKSLGRWYDATLKDKDQVQQLCKDFSSGLQSIDNTQLPGKLEAWCWQFGLLPRMLWPLAVYEVPISTVEKLERTVTGYIKKWLGVPRCLTNIGLYGDSILKLPLTSLTEEFKCAKTRLQMTLNESRDTVVSNNAPTLTTGRKWRPTKAVEEATAALKHADIVGHVQQGRGGLGLTATRPAWSKTTATERRKMVVEEVRRQEEAVRWAKAVSLGKQGQWTKWDSMERRKINWKDMWAMEARQLSFSIRAIYDVLPSPVNLHQWFGEDPRCALCSMPATLRHILTGCKTSLTQGRYTWRHNQVLKVLASTLEDKRAATNSLPPPASNQQPATTFVHEGAKVARSCSTPSERGQLRLARDWRMMADIGRQLVFPPEIATTTLRPDLVLWSPSLKKVYIIELTVPWEDAVDEAYERKHLRYADLAAEAQHRGWSAEVRPVEVGCRGFVARSTTRLFADLGVRGQNQRSAIKATSEAAERSSQWLFMRRKDPCWAPK</sequence>
<proteinExistence type="predicted"/>
<feature type="domain" description="Reverse transcriptase" evidence="1">
    <location>
        <begin position="3"/>
        <end position="284"/>
    </location>
</feature>
<gene>
    <name evidence="2" type="ORF">XNOV1_A031124</name>
</gene>
<reference evidence="2" key="1">
    <citation type="submission" date="2023-08" db="EMBL/GenBank/DDBJ databases">
        <authorList>
            <person name="Alioto T."/>
            <person name="Alioto T."/>
            <person name="Gomez Garrido J."/>
        </authorList>
    </citation>
    <scope>NUCLEOTIDE SEQUENCE</scope>
</reference>
<dbReference type="Pfam" id="PF00078">
    <property type="entry name" value="RVT_1"/>
    <property type="match status" value="1"/>
</dbReference>
<dbReference type="InterPro" id="IPR043502">
    <property type="entry name" value="DNA/RNA_pol_sf"/>
</dbReference>
<dbReference type="PANTHER" id="PTHR19446">
    <property type="entry name" value="REVERSE TRANSCRIPTASES"/>
    <property type="match status" value="1"/>
</dbReference>
<dbReference type="CDD" id="cd01650">
    <property type="entry name" value="RT_nLTR_like"/>
    <property type="match status" value="1"/>
</dbReference>
<evidence type="ECO:0000259" key="1">
    <source>
        <dbReference type="PROSITE" id="PS50878"/>
    </source>
</evidence>
<organism evidence="2 3">
    <name type="scientific">Xyrichtys novacula</name>
    <name type="common">Pearly razorfish</name>
    <name type="synonym">Hemipteronotus novacula</name>
    <dbReference type="NCBI Taxonomy" id="13765"/>
    <lineage>
        <taxon>Eukaryota</taxon>
        <taxon>Metazoa</taxon>
        <taxon>Chordata</taxon>
        <taxon>Craniata</taxon>
        <taxon>Vertebrata</taxon>
        <taxon>Euteleostomi</taxon>
        <taxon>Actinopterygii</taxon>
        <taxon>Neopterygii</taxon>
        <taxon>Teleostei</taxon>
        <taxon>Neoteleostei</taxon>
        <taxon>Acanthomorphata</taxon>
        <taxon>Eupercaria</taxon>
        <taxon>Labriformes</taxon>
        <taxon>Labridae</taxon>
        <taxon>Xyrichtys</taxon>
    </lineage>
</organism>
<protein>
    <submittedName>
        <fullName evidence="2">Uncharacterized protein LOC120047065 isoform X1</fullName>
    </submittedName>
</protein>
<dbReference type="Proteomes" id="UP001178508">
    <property type="component" value="Chromosome 10"/>
</dbReference>